<feature type="chain" id="PRO_5003732389" evidence="1">
    <location>
        <begin position="23"/>
        <end position="83"/>
    </location>
</feature>
<proteinExistence type="predicted"/>
<dbReference type="Proteomes" id="UP000005732">
    <property type="component" value="Unassembled WGS sequence"/>
</dbReference>
<sequence length="83" mass="9014">MKTYAIISIAAAAFAYASSTQAACYDLSKQQPSRLSGHLTHRIFGGPPEFEDVQKGDTPEPGYIIKLDHPICITGDDFADPTR</sequence>
<protein>
    <submittedName>
        <fullName evidence="2">Uncharacterized protein</fullName>
    </submittedName>
</protein>
<evidence type="ECO:0000256" key="1">
    <source>
        <dbReference type="SAM" id="SignalP"/>
    </source>
</evidence>
<evidence type="ECO:0000313" key="2">
    <source>
        <dbReference type="EMBL" id="EJC80190.1"/>
    </source>
</evidence>
<dbReference type="EMBL" id="JH719395">
    <property type="protein sequence ID" value="EJC80190.1"/>
    <property type="molecule type" value="Genomic_DNA"/>
</dbReference>
<accession>J0CKZ2</accession>
<dbReference type="AlphaFoldDB" id="J0CKZ2"/>
<dbReference type="HOGENOM" id="CLU_2540223_0_0_5"/>
<organism evidence="2 3">
    <name type="scientific">Rhizobium leguminosarum bv. trifolii WSM2297</name>
    <dbReference type="NCBI Taxonomy" id="754762"/>
    <lineage>
        <taxon>Bacteria</taxon>
        <taxon>Pseudomonadati</taxon>
        <taxon>Pseudomonadota</taxon>
        <taxon>Alphaproteobacteria</taxon>
        <taxon>Hyphomicrobiales</taxon>
        <taxon>Rhizobiaceae</taxon>
        <taxon>Rhizobium/Agrobacterium group</taxon>
        <taxon>Rhizobium</taxon>
    </lineage>
</organism>
<gene>
    <name evidence="2" type="ORF">Rleg4DRAFT_1804</name>
</gene>
<keyword evidence="1" id="KW-0732">Signal</keyword>
<evidence type="ECO:0000313" key="3">
    <source>
        <dbReference type="Proteomes" id="UP000005732"/>
    </source>
</evidence>
<name>J0CKZ2_RHILT</name>
<reference evidence="2 3" key="1">
    <citation type="submission" date="2012-02" db="EMBL/GenBank/DDBJ databases">
        <title>Improved High-Quality Draft Sequence of Rhizobium leguminosarum bv. trifolii WSM2297.</title>
        <authorList>
            <consortium name="US DOE Joint Genome Institute"/>
            <person name="Lucas S."/>
            <person name="Han J."/>
            <person name="Lapidus A."/>
            <person name="Cheng J.-F."/>
            <person name="Goodwin L."/>
            <person name="Pitluck S."/>
            <person name="Peters L."/>
            <person name="Ovchinnikova G."/>
            <person name="Zhang X."/>
            <person name="Detter J.C."/>
            <person name="Han C."/>
            <person name="Tapia R."/>
            <person name="Land M."/>
            <person name="Hauser L."/>
            <person name="Kyrpides N."/>
            <person name="Ivanova N."/>
            <person name="Pagani I."/>
            <person name="Brau L."/>
            <person name="Yates R."/>
            <person name="O'Hara G."/>
            <person name="Rui T."/>
            <person name="Howieson J."/>
            <person name="Reeve W."/>
            <person name="Woyke T."/>
        </authorList>
    </citation>
    <scope>NUCLEOTIDE SEQUENCE [LARGE SCALE GENOMIC DNA]</scope>
    <source>
        <strain evidence="2 3">WSM2297</strain>
    </source>
</reference>
<feature type="signal peptide" evidence="1">
    <location>
        <begin position="1"/>
        <end position="22"/>
    </location>
</feature>
<dbReference type="RefSeq" id="WP_003580682.1">
    <property type="nucleotide sequence ID" value="NZ_JH719395.1"/>
</dbReference>